<organism evidence="2">
    <name type="scientific">marine metagenome</name>
    <dbReference type="NCBI Taxonomy" id="408172"/>
    <lineage>
        <taxon>unclassified sequences</taxon>
        <taxon>metagenomes</taxon>
        <taxon>ecological metagenomes</taxon>
    </lineage>
</organism>
<reference evidence="2" key="1">
    <citation type="submission" date="2018-05" db="EMBL/GenBank/DDBJ databases">
        <authorList>
            <person name="Lanie J.A."/>
            <person name="Ng W.-L."/>
            <person name="Kazmierczak K.M."/>
            <person name="Andrzejewski T.M."/>
            <person name="Davidsen T.M."/>
            <person name="Wayne K.J."/>
            <person name="Tettelin H."/>
            <person name="Glass J.I."/>
            <person name="Rusch D."/>
            <person name="Podicherti R."/>
            <person name="Tsui H.-C.T."/>
            <person name="Winkler M.E."/>
        </authorList>
    </citation>
    <scope>NUCLEOTIDE SEQUENCE</scope>
</reference>
<dbReference type="AlphaFoldDB" id="A0A382Z5A5"/>
<dbReference type="PANTHER" id="PTHR34512:SF30">
    <property type="entry name" value="OUTER MEMBRANE PROTEIN ASSEMBLY FACTOR BAMB"/>
    <property type="match status" value="1"/>
</dbReference>
<feature type="domain" description="Pyrrolo-quinoline quinone repeat" evidence="1">
    <location>
        <begin position="1"/>
        <end position="204"/>
    </location>
</feature>
<dbReference type="InterPro" id="IPR011047">
    <property type="entry name" value="Quinoprotein_ADH-like_sf"/>
</dbReference>
<feature type="non-terminal residue" evidence="2">
    <location>
        <position position="259"/>
    </location>
</feature>
<dbReference type="PANTHER" id="PTHR34512">
    <property type="entry name" value="CELL SURFACE PROTEIN"/>
    <property type="match status" value="1"/>
</dbReference>
<dbReference type="InterPro" id="IPR015943">
    <property type="entry name" value="WD40/YVTN_repeat-like_dom_sf"/>
</dbReference>
<dbReference type="Gene3D" id="2.130.10.10">
    <property type="entry name" value="YVTN repeat-like/Quinoprotein amine dehydrogenase"/>
    <property type="match status" value="1"/>
</dbReference>
<dbReference type="EMBL" id="UINC01180623">
    <property type="protein sequence ID" value="SVD89918.1"/>
    <property type="molecule type" value="Genomic_DNA"/>
</dbReference>
<evidence type="ECO:0000313" key="2">
    <source>
        <dbReference type="EMBL" id="SVD89918.1"/>
    </source>
</evidence>
<protein>
    <recommendedName>
        <fullName evidence="1">Pyrrolo-quinoline quinone repeat domain-containing protein</fullName>
    </recommendedName>
</protein>
<dbReference type="Pfam" id="PF13360">
    <property type="entry name" value="PQQ_2"/>
    <property type="match status" value="1"/>
</dbReference>
<accession>A0A382Z5A5</accession>
<sequence>TGKLIWNRNLAEEFAVPEYFFGKGSNPIVAGEQLILNIGGSEDRCVVAFDKKTGKQAWITKDSWGASYSSPTLARIHGKEVCLVLTGGESRPPKGGLLVLDPKTGEKLSRVPWRADKFESANAVPPVPVGKNRVFLSECYELGGVLVEFNEKFVPKVLWKKPDFNIHWMTPILFDGHLYGVSGRHQQGAEMVCVEVDTGKEAWRSRIAWEQEIQGRKLRLEAFRASLLRADGHYLCLSELGSLLWLDLSPKGWKILSST</sequence>
<proteinExistence type="predicted"/>
<dbReference type="SUPFAM" id="SSF50998">
    <property type="entry name" value="Quinoprotein alcohol dehydrogenase-like"/>
    <property type="match status" value="1"/>
</dbReference>
<dbReference type="InterPro" id="IPR002372">
    <property type="entry name" value="PQQ_rpt_dom"/>
</dbReference>
<feature type="non-terminal residue" evidence="2">
    <location>
        <position position="1"/>
    </location>
</feature>
<gene>
    <name evidence="2" type="ORF">METZ01_LOCUS442772</name>
</gene>
<evidence type="ECO:0000259" key="1">
    <source>
        <dbReference type="Pfam" id="PF13360"/>
    </source>
</evidence>
<name>A0A382Z5A5_9ZZZZ</name>